<sequence>MIHELQRELRHALLEIEKLTIAGRELANVNQDLEESRLLAVSDQARTARRLLLMSTQLEYTEQKLYHLTQEMDAGQRDSELLRIERIKREALQEREDAGRLKIETLQDDQQKLLATQTKHEAIVRRFDQVRRQQQEQDLARESREALAWLKETTDRLCSPPQGSLGQSIQQERLSLQATGFPGNTPTEHEPSSLSPSPSPSSSPPFQS</sequence>
<accession>A0A9P6FTM2</accession>
<feature type="compositionally biased region" description="Polar residues" evidence="1">
    <location>
        <begin position="161"/>
        <end position="186"/>
    </location>
</feature>
<name>A0A9P6FTM2_9FUNG</name>
<dbReference type="EMBL" id="JAABOA010001407">
    <property type="protein sequence ID" value="KAF9581610.1"/>
    <property type="molecule type" value="Genomic_DNA"/>
</dbReference>
<proteinExistence type="predicted"/>
<dbReference type="OrthoDB" id="4088568at2759"/>
<evidence type="ECO:0000313" key="2">
    <source>
        <dbReference type="EMBL" id="KAF9581610.1"/>
    </source>
</evidence>
<protein>
    <submittedName>
        <fullName evidence="2">Uncharacterized protein</fullName>
    </submittedName>
</protein>
<feature type="compositionally biased region" description="Pro residues" evidence="1">
    <location>
        <begin position="197"/>
        <end position="208"/>
    </location>
</feature>
<reference evidence="2" key="1">
    <citation type="journal article" date="2020" name="Fungal Divers.">
        <title>Resolving the Mortierellaceae phylogeny through synthesis of multi-gene phylogenetics and phylogenomics.</title>
        <authorList>
            <person name="Vandepol N."/>
            <person name="Liber J."/>
            <person name="Desiro A."/>
            <person name="Na H."/>
            <person name="Kennedy M."/>
            <person name="Barry K."/>
            <person name="Grigoriev I.V."/>
            <person name="Miller A.N."/>
            <person name="O'Donnell K."/>
            <person name="Stajich J.E."/>
            <person name="Bonito G."/>
        </authorList>
    </citation>
    <scope>NUCLEOTIDE SEQUENCE</scope>
    <source>
        <strain evidence="2">KOD1015</strain>
    </source>
</reference>
<gene>
    <name evidence="2" type="ORF">BGW38_001312</name>
</gene>
<keyword evidence="3" id="KW-1185">Reference proteome</keyword>
<feature type="region of interest" description="Disordered" evidence="1">
    <location>
        <begin position="158"/>
        <end position="208"/>
    </location>
</feature>
<dbReference type="AlphaFoldDB" id="A0A9P6FTM2"/>
<organism evidence="2 3">
    <name type="scientific">Lunasporangiospora selenospora</name>
    <dbReference type="NCBI Taxonomy" id="979761"/>
    <lineage>
        <taxon>Eukaryota</taxon>
        <taxon>Fungi</taxon>
        <taxon>Fungi incertae sedis</taxon>
        <taxon>Mucoromycota</taxon>
        <taxon>Mortierellomycotina</taxon>
        <taxon>Mortierellomycetes</taxon>
        <taxon>Mortierellales</taxon>
        <taxon>Mortierellaceae</taxon>
        <taxon>Lunasporangiospora</taxon>
    </lineage>
</organism>
<evidence type="ECO:0000256" key="1">
    <source>
        <dbReference type="SAM" id="MobiDB-lite"/>
    </source>
</evidence>
<feature type="non-terminal residue" evidence="2">
    <location>
        <position position="1"/>
    </location>
</feature>
<comment type="caution">
    <text evidence="2">The sequence shown here is derived from an EMBL/GenBank/DDBJ whole genome shotgun (WGS) entry which is preliminary data.</text>
</comment>
<evidence type="ECO:0000313" key="3">
    <source>
        <dbReference type="Proteomes" id="UP000780801"/>
    </source>
</evidence>
<dbReference type="Proteomes" id="UP000780801">
    <property type="component" value="Unassembled WGS sequence"/>
</dbReference>